<comment type="caution">
    <text evidence="8">The sequence shown here is derived from an EMBL/GenBank/DDBJ whole genome shotgun (WGS) entry which is preliminary data.</text>
</comment>
<evidence type="ECO:0000256" key="2">
    <source>
        <dbReference type="ARBA" id="ARBA00008970"/>
    </source>
</evidence>
<organism evidence="8 9">
    <name type="scientific">Tilletia walkeri</name>
    <dbReference type="NCBI Taxonomy" id="117179"/>
    <lineage>
        <taxon>Eukaryota</taxon>
        <taxon>Fungi</taxon>
        <taxon>Dikarya</taxon>
        <taxon>Basidiomycota</taxon>
        <taxon>Ustilaginomycotina</taxon>
        <taxon>Exobasidiomycetes</taxon>
        <taxon>Tilletiales</taxon>
        <taxon>Tilletiaceae</taxon>
        <taxon>Tilletia</taxon>
    </lineage>
</organism>
<sequence length="203" mass="21486">MLPRTALSRPLAGTSASRSTLVRAASNSASTSASSSAPAPAPAPTHAESSPPASSSQSTSASPYTPHFLTAVQSASARPPKSTLQSLAALRASLFGTTYNPHNVRTGAKYLRKPLVGPGMLSYYPPTLKLSEVRKFLLDGRRLAGLPDDTDRSAAEVVAARMVYTPYELQRLEDVKRRKALGKGPPKKGEGRRAAMKNKTGKK</sequence>
<keyword evidence="9" id="KW-1185">Reference proteome</keyword>
<evidence type="ECO:0000256" key="7">
    <source>
        <dbReference type="SAM" id="MobiDB-lite"/>
    </source>
</evidence>
<dbReference type="GO" id="GO:1990904">
    <property type="term" value="C:ribonucleoprotein complex"/>
    <property type="evidence" value="ECO:0007669"/>
    <property type="project" value="UniProtKB-KW"/>
</dbReference>
<dbReference type="PANTHER" id="PTHR13362:SF2">
    <property type="entry name" value="SMALL RIBOSOMAL SUBUNIT PROTEIN MS33"/>
    <property type="match status" value="1"/>
</dbReference>
<reference evidence="8" key="2">
    <citation type="journal article" date="2019" name="IMA Fungus">
        <title>Genome sequencing and comparison of five Tilletia species to identify candidate genes for the detection of regulated species infecting wheat.</title>
        <authorList>
            <person name="Nguyen H.D.T."/>
            <person name="Sultana T."/>
            <person name="Kesanakurti P."/>
            <person name="Hambleton S."/>
        </authorList>
    </citation>
    <scope>NUCLEOTIDE SEQUENCE</scope>
    <source>
        <strain evidence="8">DAOMC 236422</strain>
    </source>
</reference>
<evidence type="ECO:0000256" key="4">
    <source>
        <dbReference type="ARBA" id="ARBA00023128"/>
    </source>
</evidence>
<dbReference type="AlphaFoldDB" id="A0A8X7N6D8"/>
<feature type="region of interest" description="Disordered" evidence="7">
    <location>
        <begin position="1"/>
        <end position="64"/>
    </location>
</feature>
<keyword evidence="5" id="KW-0687">Ribonucleoprotein</keyword>
<evidence type="ECO:0000256" key="5">
    <source>
        <dbReference type="ARBA" id="ARBA00023274"/>
    </source>
</evidence>
<evidence type="ECO:0000256" key="3">
    <source>
        <dbReference type="ARBA" id="ARBA00022980"/>
    </source>
</evidence>
<protein>
    <recommendedName>
        <fullName evidence="6">Small ribosomal subunit protein mS33</fullName>
    </recommendedName>
</protein>
<dbReference type="Proteomes" id="UP000078113">
    <property type="component" value="Unassembled WGS sequence"/>
</dbReference>
<evidence type="ECO:0000313" key="9">
    <source>
        <dbReference type="Proteomes" id="UP000078113"/>
    </source>
</evidence>
<proteinExistence type="inferred from homology"/>
<accession>A0A8X7N6D8</accession>
<keyword evidence="4" id="KW-0496">Mitochondrion</keyword>
<feature type="region of interest" description="Disordered" evidence="7">
    <location>
        <begin position="175"/>
        <end position="203"/>
    </location>
</feature>
<comment type="subcellular location">
    <subcellularLocation>
        <location evidence="1">Mitochondrion</location>
    </subcellularLocation>
</comment>
<reference evidence="8" key="1">
    <citation type="submission" date="2016-04" db="EMBL/GenBank/DDBJ databases">
        <authorList>
            <person name="Nguyen H.D."/>
            <person name="Samba Siva P."/>
            <person name="Cullis J."/>
            <person name="Levesque C.A."/>
            <person name="Hambleton S."/>
        </authorList>
    </citation>
    <scope>NUCLEOTIDE SEQUENCE</scope>
    <source>
        <strain evidence="8">DAOMC 236422</strain>
    </source>
</reference>
<dbReference type="PANTHER" id="PTHR13362">
    <property type="entry name" value="MITOCHONDRIAL RIBOSOMAL PROTEIN S33"/>
    <property type="match status" value="1"/>
</dbReference>
<dbReference type="GO" id="GO:0005739">
    <property type="term" value="C:mitochondrion"/>
    <property type="evidence" value="ECO:0007669"/>
    <property type="project" value="UniProtKB-SubCell"/>
</dbReference>
<dbReference type="InterPro" id="IPR013219">
    <property type="entry name" value="Ribosomal_mS33"/>
</dbReference>
<feature type="compositionally biased region" description="Basic residues" evidence="7">
    <location>
        <begin position="194"/>
        <end position="203"/>
    </location>
</feature>
<dbReference type="EMBL" id="LWDG02000178">
    <property type="protein sequence ID" value="KAE8268051.1"/>
    <property type="molecule type" value="Genomic_DNA"/>
</dbReference>
<dbReference type="Pfam" id="PF08293">
    <property type="entry name" value="MRP-S33"/>
    <property type="match status" value="1"/>
</dbReference>
<evidence type="ECO:0000313" key="8">
    <source>
        <dbReference type="EMBL" id="KAE8268051.1"/>
    </source>
</evidence>
<feature type="compositionally biased region" description="Low complexity" evidence="7">
    <location>
        <begin position="24"/>
        <end position="64"/>
    </location>
</feature>
<keyword evidence="3" id="KW-0689">Ribosomal protein</keyword>
<evidence type="ECO:0000256" key="1">
    <source>
        <dbReference type="ARBA" id="ARBA00004173"/>
    </source>
</evidence>
<name>A0A8X7N6D8_9BASI</name>
<comment type="similarity">
    <text evidence="2">Belongs to the mitochondrion-specific ribosomal protein mS33 family.</text>
</comment>
<evidence type="ECO:0000256" key="6">
    <source>
        <dbReference type="ARBA" id="ARBA00035132"/>
    </source>
</evidence>
<gene>
    <name evidence="8" type="ORF">A4X09_0g4298</name>
</gene>
<dbReference type="GO" id="GO:0005840">
    <property type="term" value="C:ribosome"/>
    <property type="evidence" value="ECO:0007669"/>
    <property type="project" value="UniProtKB-KW"/>
</dbReference>